<dbReference type="Gene3D" id="3.30.420.10">
    <property type="entry name" value="Ribonuclease H-like superfamily/Ribonuclease H"/>
    <property type="match status" value="1"/>
</dbReference>
<evidence type="ECO:0000259" key="2">
    <source>
        <dbReference type="PROSITE" id="PS50994"/>
    </source>
</evidence>
<evidence type="ECO:0000313" key="4">
    <source>
        <dbReference type="Proteomes" id="UP000435177"/>
    </source>
</evidence>
<dbReference type="PROSITE" id="PS50994">
    <property type="entry name" value="INTEGRASE"/>
    <property type="match status" value="1"/>
</dbReference>
<dbReference type="Pfam" id="PF13333">
    <property type="entry name" value="rve_2"/>
    <property type="match status" value="1"/>
</dbReference>
<dbReference type="Pfam" id="PF13276">
    <property type="entry name" value="HTH_21"/>
    <property type="match status" value="1"/>
</dbReference>
<dbReference type="InterPro" id="IPR048020">
    <property type="entry name" value="Transpos_IS3"/>
</dbReference>
<evidence type="ECO:0000256" key="1">
    <source>
        <dbReference type="ARBA" id="ARBA00002286"/>
    </source>
</evidence>
<comment type="caution">
    <text evidence="3">The sequence shown here is derived from an EMBL/GenBank/DDBJ whole genome shotgun (WGS) entry which is preliminary data.</text>
</comment>
<evidence type="ECO:0000313" key="3">
    <source>
        <dbReference type="EMBL" id="MUG68389.1"/>
    </source>
</evidence>
<keyword evidence="4" id="KW-1185">Reference proteome</keyword>
<dbReference type="SUPFAM" id="SSF53098">
    <property type="entry name" value="Ribonuclease H-like"/>
    <property type="match status" value="1"/>
</dbReference>
<dbReference type="InterPro" id="IPR036397">
    <property type="entry name" value="RNaseH_sf"/>
</dbReference>
<reference evidence="3 4" key="1">
    <citation type="submission" date="2019-11" db="EMBL/GenBank/DDBJ databases">
        <title>Draft genome sequences of five Paenibacillus species of dairy origin.</title>
        <authorList>
            <person name="Olajide A.M."/>
            <person name="Chen S."/>
            <person name="Lapointe G."/>
        </authorList>
    </citation>
    <scope>NUCLEOTIDE SEQUENCE [LARGE SCALE GENOMIC DNA]</scope>
    <source>
        <strain evidence="3 4">3CS1</strain>
    </source>
</reference>
<accession>A0ABW9T7Y9</accession>
<dbReference type="InterPro" id="IPR012337">
    <property type="entry name" value="RNaseH-like_sf"/>
</dbReference>
<feature type="domain" description="Integrase catalytic" evidence="2">
    <location>
        <begin position="275"/>
        <end position="439"/>
    </location>
</feature>
<dbReference type="InterPro" id="IPR046929">
    <property type="entry name" value="HTH_Tnp"/>
</dbReference>
<dbReference type="InterPro" id="IPR050900">
    <property type="entry name" value="Transposase_IS3/IS150/IS904"/>
</dbReference>
<gene>
    <name evidence="3" type="ORF">GNP94_20660</name>
</gene>
<dbReference type="NCBIfam" id="NF033516">
    <property type="entry name" value="transpos_IS3"/>
    <property type="match status" value="1"/>
</dbReference>
<dbReference type="Proteomes" id="UP000435177">
    <property type="component" value="Unassembled WGS sequence"/>
</dbReference>
<dbReference type="Pfam" id="PF00665">
    <property type="entry name" value="rve"/>
    <property type="match status" value="1"/>
</dbReference>
<name>A0ABW9T7Y9_9BACL</name>
<dbReference type="Pfam" id="PF20310">
    <property type="entry name" value="HTH_Tnp_2"/>
    <property type="match status" value="1"/>
</dbReference>
<dbReference type="InterPro" id="IPR025948">
    <property type="entry name" value="HTH-like_dom"/>
</dbReference>
<proteinExistence type="predicted"/>
<protein>
    <submittedName>
        <fullName evidence="3">IS3 family transposase</fullName>
    </submittedName>
</protein>
<dbReference type="PANTHER" id="PTHR46889:SF5">
    <property type="entry name" value="INTEGRASE PROTEIN"/>
    <property type="match status" value="1"/>
</dbReference>
<dbReference type="RefSeq" id="WP_330164054.1">
    <property type="nucleotide sequence ID" value="NZ_WOAA01000026.1"/>
</dbReference>
<comment type="function">
    <text evidence="1">Involved in the transposition of the insertion sequence.</text>
</comment>
<sequence length="442" mass="51803">MSKKHFNQSEREQLSANPHVLRVSEKSITYADEFKRLFIDQYLLGRTPRDIFECNGFDIEMLGMKRVEQCADRWKKAYEKDGIIGLADSRKESALRPSKRPLSKEEIIAKQEAQIRLLEDQLAYVKKLDKNERRLLANGKDLNSSECFELIQHAVKHGLRRMTRYFCELLGVSRSGYYNYLHSADKRLARTLADEKAGALIKKVFHKRGFKKGSRSIKMTLEQEYQTVYNLKRIRRLMLKFNLVCPHRRANPYRRMAKATQEHRTLENKLQRDFRKGIPGLVLLTDITYLPYGHSQVAYLSTILDASSGELLAHNLSTTLHMPLVIETVDLLKKQKRLKLHKEAFIHSDQGGHYTSPIYQNLLKSKGLGQSMSRRGNCWDNAPQESFFGHMKDHVKSRNCKNFADLEHEIKRYIHYYNYYRYQWGLKKMTPVQYRNHLLSAA</sequence>
<dbReference type="InterPro" id="IPR001584">
    <property type="entry name" value="Integrase_cat-core"/>
</dbReference>
<dbReference type="EMBL" id="WOAA01000026">
    <property type="protein sequence ID" value="MUG68389.1"/>
    <property type="molecule type" value="Genomic_DNA"/>
</dbReference>
<organism evidence="3 4">
    <name type="scientific">Paenibacillus campinasensis</name>
    <dbReference type="NCBI Taxonomy" id="66347"/>
    <lineage>
        <taxon>Bacteria</taxon>
        <taxon>Bacillati</taxon>
        <taxon>Bacillota</taxon>
        <taxon>Bacilli</taxon>
        <taxon>Bacillales</taxon>
        <taxon>Paenibacillaceae</taxon>
        <taxon>Paenibacillus</taxon>
    </lineage>
</organism>
<dbReference type="PANTHER" id="PTHR46889">
    <property type="entry name" value="TRANSPOSASE INSF FOR INSERTION SEQUENCE IS3B-RELATED"/>
    <property type="match status" value="1"/>
</dbReference>